<dbReference type="InterPro" id="IPR029044">
    <property type="entry name" value="Nucleotide-diphossugar_trans"/>
</dbReference>
<sequence length="381" mass="41654">MAAPPAPLTDLPLGPGVRHIDLADGPFPDDAPEPMLVGWRDGLPVAHRLRGPDGVTRSVEATRPAAPLPSAPPPCASVVICTRDRPAELRRCLASLPDQTLVPAEVIVVDNASRTAETRAVAEAAGAVYVREDRPGLDFARNAGALRASGEIVAYTDDDVVLHPRWLEALVASFTSPAVGGVTGLVLPAELASEAQLHFETYWSFGRGYDPIDFPASLVRGPAAAAFQASTVGAGASMAFRRSVFAEAGLFDERLDVGQAGCSGDSEYWYRLLARGFDCRYEPRSVAFHYHRRGMDGLASQLRAYMRGNAASLLIQYEDTGMAVNRRRALVWLPRWYAGRLRRRLTGRRVPDDRFLRQEVAGYLSGLLFYWRHRRPVRHAG</sequence>
<dbReference type="AlphaFoldDB" id="A0A3R9Z716"/>
<proteinExistence type="predicted"/>
<dbReference type="Pfam" id="PF00535">
    <property type="entry name" value="Glycos_transf_2"/>
    <property type="match status" value="1"/>
</dbReference>
<feature type="domain" description="Glycosyltransferase 2-like" evidence="1">
    <location>
        <begin position="77"/>
        <end position="187"/>
    </location>
</feature>
<accession>A0A3R9Z716</accession>
<keyword evidence="2" id="KW-0808">Transferase</keyword>
<dbReference type="GO" id="GO:0016740">
    <property type="term" value="F:transferase activity"/>
    <property type="evidence" value="ECO:0007669"/>
    <property type="project" value="UniProtKB-KW"/>
</dbReference>
<dbReference type="InterPro" id="IPR001173">
    <property type="entry name" value="Glyco_trans_2-like"/>
</dbReference>
<reference evidence="2 3" key="1">
    <citation type="submission" date="2018-12" db="EMBL/GenBank/DDBJ databases">
        <title>Sphingomonas sp. HMF7854 Genome sequencing and assembly.</title>
        <authorList>
            <person name="Cha I."/>
            <person name="Kang H."/>
            <person name="Kim H."/>
            <person name="Kang J."/>
            <person name="Joh K."/>
        </authorList>
    </citation>
    <scope>NUCLEOTIDE SEQUENCE [LARGE SCALE GENOMIC DNA]</scope>
    <source>
        <strain evidence="2 3">HMF7854</strain>
    </source>
</reference>
<dbReference type="Proteomes" id="UP000274661">
    <property type="component" value="Unassembled WGS sequence"/>
</dbReference>
<dbReference type="PANTHER" id="PTHR43685">
    <property type="entry name" value="GLYCOSYLTRANSFERASE"/>
    <property type="match status" value="1"/>
</dbReference>
<dbReference type="OrthoDB" id="114108at2"/>
<name>A0A3R9Z716_9SPHN</name>
<gene>
    <name evidence="2" type="ORF">HMF7854_11515</name>
</gene>
<dbReference type="SUPFAM" id="SSF53448">
    <property type="entry name" value="Nucleotide-diphospho-sugar transferases"/>
    <property type="match status" value="1"/>
</dbReference>
<comment type="caution">
    <text evidence="2">The sequence shown here is derived from an EMBL/GenBank/DDBJ whole genome shotgun (WGS) entry which is preliminary data.</text>
</comment>
<keyword evidence="3" id="KW-1185">Reference proteome</keyword>
<evidence type="ECO:0000259" key="1">
    <source>
        <dbReference type="Pfam" id="PF00535"/>
    </source>
</evidence>
<dbReference type="EMBL" id="RWJF01000001">
    <property type="protein sequence ID" value="RST31397.1"/>
    <property type="molecule type" value="Genomic_DNA"/>
</dbReference>
<evidence type="ECO:0000313" key="3">
    <source>
        <dbReference type="Proteomes" id="UP000274661"/>
    </source>
</evidence>
<dbReference type="RefSeq" id="WP_126719225.1">
    <property type="nucleotide sequence ID" value="NZ_RWJF01000001.1"/>
</dbReference>
<organism evidence="2 3">
    <name type="scientific">Sphingomonas ginkgonis</name>
    <dbReference type="NCBI Taxonomy" id="2315330"/>
    <lineage>
        <taxon>Bacteria</taxon>
        <taxon>Pseudomonadati</taxon>
        <taxon>Pseudomonadota</taxon>
        <taxon>Alphaproteobacteria</taxon>
        <taxon>Sphingomonadales</taxon>
        <taxon>Sphingomonadaceae</taxon>
        <taxon>Sphingomonas</taxon>
    </lineage>
</organism>
<evidence type="ECO:0000313" key="2">
    <source>
        <dbReference type="EMBL" id="RST31397.1"/>
    </source>
</evidence>
<dbReference type="CDD" id="cd00761">
    <property type="entry name" value="Glyco_tranf_GTA_type"/>
    <property type="match status" value="1"/>
</dbReference>
<protein>
    <submittedName>
        <fullName evidence="2">Glycosyltransferase</fullName>
    </submittedName>
</protein>
<dbReference type="InterPro" id="IPR050834">
    <property type="entry name" value="Glycosyltransf_2"/>
</dbReference>
<dbReference type="PANTHER" id="PTHR43685:SF2">
    <property type="entry name" value="GLYCOSYLTRANSFERASE 2-LIKE DOMAIN-CONTAINING PROTEIN"/>
    <property type="match status" value="1"/>
</dbReference>
<dbReference type="Gene3D" id="3.90.550.10">
    <property type="entry name" value="Spore Coat Polysaccharide Biosynthesis Protein SpsA, Chain A"/>
    <property type="match status" value="1"/>
</dbReference>